<evidence type="ECO:0000313" key="3">
    <source>
        <dbReference type="Proteomes" id="UP000663992"/>
    </source>
</evidence>
<dbReference type="Proteomes" id="UP000663992">
    <property type="component" value="Unassembled WGS sequence"/>
</dbReference>
<proteinExistence type="predicted"/>
<evidence type="ECO:0000256" key="1">
    <source>
        <dbReference type="SAM" id="SignalP"/>
    </source>
</evidence>
<feature type="chain" id="PRO_5045599002" description="TonB-dependent receptor" evidence="1">
    <location>
        <begin position="29"/>
        <end position="66"/>
    </location>
</feature>
<keyword evidence="3" id="KW-1185">Reference proteome</keyword>
<evidence type="ECO:0000313" key="2">
    <source>
        <dbReference type="EMBL" id="MBN7822808.1"/>
    </source>
</evidence>
<comment type="caution">
    <text evidence="2">The sequence shown here is derived from an EMBL/GenBank/DDBJ whole genome shotgun (WGS) entry which is preliminary data.</text>
</comment>
<feature type="signal peptide" evidence="1">
    <location>
        <begin position="1"/>
        <end position="28"/>
    </location>
</feature>
<accession>A0ABS3D0A6</accession>
<gene>
    <name evidence="2" type="ORF">J0A65_23295</name>
</gene>
<protein>
    <recommendedName>
        <fullName evidence="4">TonB-dependent receptor</fullName>
    </recommendedName>
</protein>
<keyword evidence="1" id="KW-0732">Signal</keyword>
<dbReference type="EMBL" id="JAFKCS010000199">
    <property type="protein sequence ID" value="MBN7822808.1"/>
    <property type="molecule type" value="Genomic_DNA"/>
</dbReference>
<sequence>MYLQSCREHSFNPLAIAVLLALPGFAMAAEEPLELQPTEVLGTAQEELKQALGVSVITAEDIQKAP</sequence>
<reference evidence="2 3" key="1">
    <citation type="submission" date="2021-03" db="EMBL/GenBank/DDBJ databases">
        <title>novel species isolated from a fishpond in China.</title>
        <authorList>
            <person name="Lu H."/>
            <person name="Cai Z."/>
        </authorList>
    </citation>
    <scope>NUCLEOTIDE SEQUENCE [LARGE SCALE GENOMIC DNA]</scope>
    <source>
        <strain evidence="2 3">Y57</strain>
    </source>
</reference>
<name>A0ABS3D0A6_9ALTE</name>
<feature type="non-terminal residue" evidence="2">
    <location>
        <position position="66"/>
    </location>
</feature>
<organism evidence="2 3">
    <name type="scientific">Bowmanella yangjiangensis</name>
    <dbReference type="NCBI Taxonomy" id="2811230"/>
    <lineage>
        <taxon>Bacteria</taxon>
        <taxon>Pseudomonadati</taxon>
        <taxon>Pseudomonadota</taxon>
        <taxon>Gammaproteobacteria</taxon>
        <taxon>Alteromonadales</taxon>
        <taxon>Alteromonadaceae</taxon>
        <taxon>Bowmanella</taxon>
    </lineage>
</organism>
<evidence type="ECO:0008006" key="4">
    <source>
        <dbReference type="Google" id="ProtNLM"/>
    </source>
</evidence>
<dbReference type="RefSeq" id="WP_206596671.1">
    <property type="nucleotide sequence ID" value="NZ_JAFKCS010000199.1"/>
</dbReference>